<accession>A0A136Q3Y5</accession>
<organism evidence="2 3">
    <name type="scientific">Christensenella minuta</name>
    <dbReference type="NCBI Taxonomy" id="626937"/>
    <lineage>
        <taxon>Bacteria</taxon>
        <taxon>Bacillati</taxon>
        <taxon>Bacillota</taxon>
        <taxon>Clostridia</taxon>
        <taxon>Christensenellales</taxon>
        <taxon>Christensenellaceae</taxon>
        <taxon>Christensenella</taxon>
    </lineage>
</organism>
<reference evidence="2 3" key="1">
    <citation type="submission" date="2016-02" db="EMBL/GenBank/DDBJ databases">
        <authorList>
            <person name="Wen L."/>
            <person name="He K."/>
            <person name="Yang H."/>
        </authorList>
    </citation>
    <scope>NUCLEOTIDE SEQUENCE [LARGE SCALE GENOMIC DNA]</scope>
    <source>
        <strain evidence="2 3">DSM 22607</strain>
    </source>
</reference>
<dbReference type="STRING" id="626937.HMPREF3293_01615"/>
<keyword evidence="3" id="KW-1185">Reference proteome</keyword>
<evidence type="ECO:0000313" key="2">
    <source>
        <dbReference type="EMBL" id="KXK65403.1"/>
    </source>
</evidence>
<dbReference type="Proteomes" id="UP000070366">
    <property type="component" value="Unassembled WGS sequence"/>
</dbReference>
<keyword evidence="1" id="KW-0472">Membrane</keyword>
<dbReference type="EMBL" id="LSZW01000061">
    <property type="protein sequence ID" value="KXK65403.1"/>
    <property type="molecule type" value="Genomic_DNA"/>
</dbReference>
<sequence length="301" mass="33642">MTAGVAARQSWSVAVYNFRQWKGNPRIAVTFALAFILCFLLSNKAVQFAQEQGTVMQLVEAFVWTFGDANNILISSLLLVLLFADMPFICEGTPFYLMRTTRGAWLWGQIIYICMATALYMAFILLATSTLCAHNSFIGDQWSETAAMLGYSGAGEAVALPAFVKTLEMSTPYACMATIFLLMLLYTLLMASIMLAVNIRRGQFWGVVSVFLFSLYGLLLNPQIFGQMFSLPQELMYQANVAVGWMSPLNQATYHMHNFGYDLLPRLWQTCLIFGAATAALFWAALRGMKKYNFNFTGNSV</sequence>
<feature type="transmembrane region" description="Helical" evidence="1">
    <location>
        <begin position="176"/>
        <end position="197"/>
    </location>
</feature>
<proteinExistence type="predicted"/>
<dbReference type="OrthoDB" id="2041335at2"/>
<feature type="transmembrane region" description="Helical" evidence="1">
    <location>
        <begin position="267"/>
        <end position="286"/>
    </location>
</feature>
<keyword evidence="1" id="KW-1133">Transmembrane helix</keyword>
<feature type="transmembrane region" description="Helical" evidence="1">
    <location>
        <begin position="27"/>
        <end position="46"/>
    </location>
</feature>
<protein>
    <submittedName>
        <fullName evidence="2">Uncharacterized protein</fullName>
    </submittedName>
</protein>
<comment type="caution">
    <text evidence="2">The sequence shown here is derived from an EMBL/GenBank/DDBJ whole genome shotgun (WGS) entry which is preliminary data.</text>
</comment>
<keyword evidence="1" id="KW-0812">Transmembrane</keyword>
<gene>
    <name evidence="2" type="ORF">HMPREF3293_01615</name>
</gene>
<dbReference type="PATRIC" id="fig|626937.4.peg.1597"/>
<feature type="transmembrane region" description="Helical" evidence="1">
    <location>
        <begin position="104"/>
        <end position="133"/>
    </location>
</feature>
<feature type="transmembrane region" description="Helical" evidence="1">
    <location>
        <begin position="204"/>
        <end position="225"/>
    </location>
</feature>
<dbReference type="RefSeq" id="WP_066519659.1">
    <property type="nucleotide sequence ID" value="NZ_CABMOF010000002.1"/>
</dbReference>
<evidence type="ECO:0000313" key="3">
    <source>
        <dbReference type="Proteomes" id="UP000070366"/>
    </source>
</evidence>
<feature type="transmembrane region" description="Helical" evidence="1">
    <location>
        <begin position="58"/>
        <end position="84"/>
    </location>
</feature>
<dbReference type="KEGG" id="cmiu:B1H56_10925"/>
<name>A0A136Q3Y5_9FIRM</name>
<dbReference type="AlphaFoldDB" id="A0A136Q3Y5"/>
<evidence type="ECO:0000256" key="1">
    <source>
        <dbReference type="SAM" id="Phobius"/>
    </source>
</evidence>